<evidence type="ECO:0000313" key="2">
    <source>
        <dbReference type="EMBL" id="REC94183.1"/>
    </source>
</evidence>
<accession>A0A3D9DTU1</accession>
<keyword evidence="1" id="KW-1133">Transmembrane helix</keyword>
<protein>
    <submittedName>
        <fullName evidence="2">Putative membrane protein</fullName>
    </submittedName>
</protein>
<feature type="transmembrane region" description="Helical" evidence="1">
    <location>
        <begin position="82"/>
        <end position="99"/>
    </location>
</feature>
<keyword evidence="1" id="KW-0472">Membrane</keyword>
<dbReference type="AlphaFoldDB" id="A0A3D9DTU1"/>
<keyword evidence="1" id="KW-0812">Transmembrane</keyword>
<sequence length="187" mass="20848">MGATPAARPGPRHWSSTLSMVLFPAALWIVLPLWGTHALLITFVILAGAQWLAGEHRWRWALVVLTLLALLAGGQAELGVRLYPVMINLSLALLFLGSLRTTPLIERLARLSEPDLPLEGVRYTRRVTWMWGIFMSFNTVVALVLALHAPLHAWQTWTGALSYALAALLMSGEWLVRQRVRRRAVNA</sequence>
<feature type="transmembrane region" description="Helical" evidence="1">
    <location>
        <begin position="129"/>
        <end position="151"/>
    </location>
</feature>
<name>A0A3D9DTU1_9GAMM</name>
<feature type="transmembrane region" description="Helical" evidence="1">
    <location>
        <begin position="58"/>
        <end position="76"/>
    </location>
</feature>
<reference evidence="2 3" key="1">
    <citation type="submission" date="2018-07" db="EMBL/GenBank/DDBJ databases">
        <title>Genomic Encyclopedia of Type Strains, Phase IV (KMG-IV): sequencing the most valuable type-strain genomes for metagenomic binning, comparative biology and taxonomic classification.</title>
        <authorList>
            <person name="Goeker M."/>
        </authorList>
    </citation>
    <scope>NUCLEOTIDE SEQUENCE [LARGE SCALE GENOMIC DNA]</scope>
    <source>
        <strain evidence="2 3">DSM 14324</strain>
    </source>
</reference>
<organism evidence="2 3">
    <name type="scientific">Kushneria indalinina DSM 14324</name>
    <dbReference type="NCBI Taxonomy" id="1122140"/>
    <lineage>
        <taxon>Bacteria</taxon>
        <taxon>Pseudomonadati</taxon>
        <taxon>Pseudomonadota</taxon>
        <taxon>Gammaproteobacteria</taxon>
        <taxon>Oceanospirillales</taxon>
        <taxon>Halomonadaceae</taxon>
        <taxon>Kushneria</taxon>
    </lineage>
</organism>
<proteinExistence type="predicted"/>
<evidence type="ECO:0000256" key="1">
    <source>
        <dbReference type="SAM" id="Phobius"/>
    </source>
</evidence>
<dbReference type="EMBL" id="QRDJ01000008">
    <property type="protein sequence ID" value="REC94183.1"/>
    <property type="molecule type" value="Genomic_DNA"/>
</dbReference>
<evidence type="ECO:0000313" key="3">
    <source>
        <dbReference type="Proteomes" id="UP000256334"/>
    </source>
</evidence>
<keyword evidence="3" id="KW-1185">Reference proteome</keyword>
<gene>
    <name evidence="2" type="ORF">C8D72_2553</name>
</gene>
<feature type="transmembrane region" description="Helical" evidence="1">
    <location>
        <begin position="20"/>
        <end position="46"/>
    </location>
</feature>
<feature type="transmembrane region" description="Helical" evidence="1">
    <location>
        <begin position="157"/>
        <end position="176"/>
    </location>
</feature>
<comment type="caution">
    <text evidence="2">The sequence shown here is derived from an EMBL/GenBank/DDBJ whole genome shotgun (WGS) entry which is preliminary data.</text>
</comment>
<dbReference type="Proteomes" id="UP000256334">
    <property type="component" value="Unassembled WGS sequence"/>
</dbReference>